<dbReference type="InterPro" id="IPR011075">
    <property type="entry name" value="TetR_C"/>
</dbReference>
<evidence type="ECO:0000256" key="4">
    <source>
        <dbReference type="PROSITE-ProRule" id="PRU00335"/>
    </source>
</evidence>
<keyword evidence="2 4" id="KW-0238">DNA-binding</keyword>
<dbReference type="SUPFAM" id="SSF48498">
    <property type="entry name" value="Tetracyclin repressor-like, C-terminal domain"/>
    <property type="match status" value="1"/>
</dbReference>
<evidence type="ECO:0000313" key="7">
    <source>
        <dbReference type="Proteomes" id="UP000190637"/>
    </source>
</evidence>
<dbReference type="Pfam" id="PF16859">
    <property type="entry name" value="TetR_C_11"/>
    <property type="match status" value="1"/>
</dbReference>
<dbReference type="Proteomes" id="UP000190637">
    <property type="component" value="Unassembled WGS sequence"/>
</dbReference>
<dbReference type="PANTHER" id="PTHR30055">
    <property type="entry name" value="HTH-TYPE TRANSCRIPTIONAL REGULATOR RUTR"/>
    <property type="match status" value="1"/>
</dbReference>
<evidence type="ECO:0000256" key="1">
    <source>
        <dbReference type="ARBA" id="ARBA00023015"/>
    </source>
</evidence>
<keyword evidence="7" id="KW-1185">Reference proteome</keyword>
<gene>
    <name evidence="6" type="ORF">SAMN02745673_01025</name>
</gene>
<proteinExistence type="predicted"/>
<evidence type="ECO:0000256" key="2">
    <source>
        <dbReference type="ARBA" id="ARBA00023125"/>
    </source>
</evidence>
<feature type="DNA-binding region" description="H-T-H motif" evidence="4">
    <location>
        <begin position="39"/>
        <end position="58"/>
    </location>
</feature>
<feature type="domain" description="HTH tetR-type" evidence="5">
    <location>
        <begin position="15"/>
        <end position="76"/>
    </location>
</feature>
<keyword evidence="1" id="KW-0805">Transcription regulation</keyword>
<dbReference type="InterPro" id="IPR036271">
    <property type="entry name" value="Tet_transcr_reg_TetR-rel_C_sf"/>
</dbReference>
<dbReference type="EMBL" id="FUWS01000002">
    <property type="protein sequence ID" value="SJZ64149.1"/>
    <property type="molecule type" value="Genomic_DNA"/>
</dbReference>
<dbReference type="InterPro" id="IPR001647">
    <property type="entry name" value="HTH_TetR"/>
</dbReference>
<dbReference type="AlphaFoldDB" id="A0A1T4MAV3"/>
<evidence type="ECO:0000313" key="6">
    <source>
        <dbReference type="EMBL" id="SJZ64149.1"/>
    </source>
</evidence>
<dbReference type="PROSITE" id="PS50977">
    <property type="entry name" value="HTH_TETR_2"/>
    <property type="match status" value="1"/>
</dbReference>
<dbReference type="Pfam" id="PF00440">
    <property type="entry name" value="TetR_N"/>
    <property type="match status" value="1"/>
</dbReference>
<evidence type="ECO:0000259" key="5">
    <source>
        <dbReference type="PROSITE" id="PS50977"/>
    </source>
</evidence>
<name>A0A1T4MAV3_9ACTN</name>
<reference evidence="6 7" key="1">
    <citation type="submission" date="2017-02" db="EMBL/GenBank/DDBJ databases">
        <authorList>
            <person name="Peterson S.W."/>
        </authorList>
    </citation>
    <scope>NUCLEOTIDE SEQUENCE [LARGE SCALE GENOMIC DNA]</scope>
    <source>
        <strain evidence="6 7">DSM 45154</strain>
    </source>
</reference>
<dbReference type="GO" id="GO:0000976">
    <property type="term" value="F:transcription cis-regulatory region binding"/>
    <property type="evidence" value="ECO:0007669"/>
    <property type="project" value="TreeGrafter"/>
</dbReference>
<keyword evidence="3" id="KW-0804">Transcription</keyword>
<dbReference type="InterPro" id="IPR050109">
    <property type="entry name" value="HTH-type_TetR-like_transc_reg"/>
</dbReference>
<dbReference type="STRING" id="1122192.SAMN02745673_01025"/>
<protein>
    <submittedName>
        <fullName evidence="6">Transcriptional regulator, TetR family</fullName>
    </submittedName>
</protein>
<dbReference type="Gene3D" id="1.10.357.10">
    <property type="entry name" value="Tetracycline Repressor, domain 2"/>
    <property type="match status" value="1"/>
</dbReference>
<accession>A0A1T4MAV3</accession>
<dbReference type="PANTHER" id="PTHR30055:SF148">
    <property type="entry name" value="TETR-FAMILY TRANSCRIPTIONAL REGULATOR"/>
    <property type="match status" value="1"/>
</dbReference>
<dbReference type="GO" id="GO:0003700">
    <property type="term" value="F:DNA-binding transcription factor activity"/>
    <property type="evidence" value="ECO:0007669"/>
    <property type="project" value="TreeGrafter"/>
</dbReference>
<dbReference type="RefSeq" id="WP_235000754.1">
    <property type="nucleotide sequence ID" value="NZ_FUWS01000002.1"/>
</dbReference>
<evidence type="ECO:0000256" key="3">
    <source>
        <dbReference type="ARBA" id="ARBA00023163"/>
    </source>
</evidence>
<organism evidence="6 7">
    <name type="scientific">Marinactinospora thermotolerans DSM 45154</name>
    <dbReference type="NCBI Taxonomy" id="1122192"/>
    <lineage>
        <taxon>Bacteria</taxon>
        <taxon>Bacillati</taxon>
        <taxon>Actinomycetota</taxon>
        <taxon>Actinomycetes</taxon>
        <taxon>Streptosporangiales</taxon>
        <taxon>Nocardiopsidaceae</taxon>
        <taxon>Marinactinospora</taxon>
    </lineage>
</organism>
<sequence>MQTPPGRRPGRPRSRRADDAILSAALDLLGERGNIAEVSIEAIAARAGVGKATIYRRWPGKEELLVDAVATLRPPLPDLDEGSMRGDLVLLLEQVCAEMDGKLQRAINALLVSRAHPEIGARIKHAVLAPRREALYQVLRRGAETGELRPGADPEAVLNLLMGGALLHRRSAGGGSPRACAELLVDTLLAGIAAPRPA</sequence>
<dbReference type="Gene3D" id="1.10.10.60">
    <property type="entry name" value="Homeodomain-like"/>
    <property type="match status" value="1"/>
</dbReference>
<dbReference type="SUPFAM" id="SSF46689">
    <property type="entry name" value="Homeodomain-like"/>
    <property type="match status" value="1"/>
</dbReference>
<dbReference type="InterPro" id="IPR009057">
    <property type="entry name" value="Homeodomain-like_sf"/>
</dbReference>